<proteinExistence type="predicted"/>
<dbReference type="InterPro" id="IPR013525">
    <property type="entry name" value="ABC2_TM"/>
</dbReference>
<protein>
    <submittedName>
        <fullName evidence="9">ABC transporter permease</fullName>
    </submittedName>
</protein>
<evidence type="ECO:0000256" key="2">
    <source>
        <dbReference type="ARBA" id="ARBA00022475"/>
    </source>
</evidence>
<dbReference type="RefSeq" id="WP_136415100.1">
    <property type="nucleotide sequence ID" value="NZ_CAXHQF010000024.1"/>
</dbReference>
<feature type="compositionally biased region" description="Basic and acidic residues" evidence="6">
    <location>
        <begin position="398"/>
        <end position="409"/>
    </location>
</feature>
<feature type="transmembrane region" description="Helical" evidence="7">
    <location>
        <begin position="21"/>
        <end position="42"/>
    </location>
</feature>
<keyword evidence="10" id="KW-1185">Reference proteome</keyword>
<evidence type="ECO:0000256" key="3">
    <source>
        <dbReference type="ARBA" id="ARBA00022692"/>
    </source>
</evidence>
<reference evidence="10" key="1">
    <citation type="submission" date="2019-02" db="EMBL/GenBank/DDBJ databases">
        <title>Isolation and identification of novel species under the genus Muribaculum.</title>
        <authorList>
            <person name="Miyake S."/>
            <person name="Ding Y."/>
            <person name="Low A."/>
            <person name="Soh M."/>
            <person name="Seedorf H."/>
        </authorList>
    </citation>
    <scope>NUCLEOTIDE SEQUENCE [LARGE SCALE GENOMIC DNA]</scope>
    <source>
        <strain evidence="10">H5</strain>
    </source>
</reference>
<evidence type="ECO:0000313" key="9">
    <source>
        <dbReference type="EMBL" id="QCD42119.1"/>
    </source>
</evidence>
<feature type="transmembrane region" description="Helical" evidence="7">
    <location>
        <begin position="187"/>
        <end position="209"/>
    </location>
</feature>
<dbReference type="EMBL" id="CP039396">
    <property type="protein sequence ID" value="QCD42119.1"/>
    <property type="molecule type" value="Genomic_DNA"/>
</dbReference>
<gene>
    <name evidence="9" type="ORF">E7747_07425</name>
</gene>
<evidence type="ECO:0000256" key="7">
    <source>
        <dbReference type="SAM" id="Phobius"/>
    </source>
</evidence>
<feature type="transmembrane region" description="Helical" evidence="7">
    <location>
        <begin position="299"/>
        <end position="319"/>
    </location>
</feature>
<evidence type="ECO:0000256" key="1">
    <source>
        <dbReference type="ARBA" id="ARBA00004651"/>
    </source>
</evidence>
<organism evidence="9 10">
    <name type="scientific">Duncaniella dubosii</name>
    <dbReference type="NCBI Taxonomy" id="2518971"/>
    <lineage>
        <taxon>Bacteria</taxon>
        <taxon>Pseudomonadati</taxon>
        <taxon>Bacteroidota</taxon>
        <taxon>Bacteroidia</taxon>
        <taxon>Bacteroidales</taxon>
        <taxon>Muribaculaceae</taxon>
        <taxon>Duncaniella</taxon>
    </lineage>
</organism>
<accession>A0A4P7W2E7</accession>
<keyword evidence="4 7" id="KW-1133">Transmembrane helix</keyword>
<dbReference type="Pfam" id="PF12698">
    <property type="entry name" value="ABC2_membrane_3"/>
    <property type="match status" value="1"/>
</dbReference>
<feature type="transmembrane region" description="Helical" evidence="7">
    <location>
        <begin position="268"/>
        <end position="287"/>
    </location>
</feature>
<evidence type="ECO:0000256" key="4">
    <source>
        <dbReference type="ARBA" id="ARBA00022989"/>
    </source>
</evidence>
<feature type="transmembrane region" description="Helical" evidence="7">
    <location>
        <begin position="360"/>
        <end position="381"/>
    </location>
</feature>
<comment type="subcellular location">
    <subcellularLocation>
        <location evidence="1">Cell membrane</location>
        <topology evidence="1">Multi-pass membrane protein</topology>
    </subcellularLocation>
</comment>
<name>A0A4P7W2E7_9BACT</name>
<feature type="domain" description="ABC-2 type transporter transmembrane" evidence="8">
    <location>
        <begin position="24"/>
        <end position="376"/>
    </location>
</feature>
<dbReference type="AlphaFoldDB" id="A0A4P7W2E7"/>
<evidence type="ECO:0000259" key="8">
    <source>
        <dbReference type="Pfam" id="PF12698"/>
    </source>
</evidence>
<keyword evidence="3 7" id="KW-0812">Transmembrane</keyword>
<evidence type="ECO:0000256" key="6">
    <source>
        <dbReference type="SAM" id="MobiDB-lite"/>
    </source>
</evidence>
<dbReference type="GO" id="GO:0140359">
    <property type="term" value="F:ABC-type transporter activity"/>
    <property type="evidence" value="ECO:0007669"/>
    <property type="project" value="InterPro"/>
</dbReference>
<feature type="region of interest" description="Disordered" evidence="6">
    <location>
        <begin position="391"/>
        <end position="415"/>
    </location>
</feature>
<feature type="transmembrane region" description="Helical" evidence="7">
    <location>
        <begin position="240"/>
        <end position="262"/>
    </location>
</feature>
<evidence type="ECO:0000313" key="10">
    <source>
        <dbReference type="Proteomes" id="UP000297149"/>
    </source>
</evidence>
<dbReference type="Proteomes" id="UP000297149">
    <property type="component" value="Chromosome"/>
</dbReference>
<dbReference type="Gene3D" id="3.40.1710.10">
    <property type="entry name" value="abc type-2 transporter like domain"/>
    <property type="match status" value="1"/>
</dbReference>
<dbReference type="PANTHER" id="PTHR30294:SF46">
    <property type="entry name" value="ABC TRANSPORTER PERMEASE"/>
    <property type="match status" value="1"/>
</dbReference>
<dbReference type="KEGG" id="ddb:E7747_07425"/>
<dbReference type="InterPro" id="IPR051449">
    <property type="entry name" value="ABC-2_transporter_component"/>
</dbReference>
<evidence type="ECO:0000256" key="5">
    <source>
        <dbReference type="ARBA" id="ARBA00023136"/>
    </source>
</evidence>
<dbReference type="GO" id="GO:0005886">
    <property type="term" value="C:plasma membrane"/>
    <property type="evidence" value="ECO:0007669"/>
    <property type="project" value="UniProtKB-SubCell"/>
</dbReference>
<dbReference type="PANTHER" id="PTHR30294">
    <property type="entry name" value="MEMBRANE COMPONENT OF ABC TRANSPORTER YHHJ-RELATED"/>
    <property type="match status" value="1"/>
</dbReference>
<keyword evidence="2" id="KW-1003">Cell membrane</keyword>
<sequence length="415" mass="46985">MDWIKSLFRVWRRETRLVFTDIGVLLFFFGLPIAYPVVYTLIYNPEVVKKMDTVVVDNSRSAESRELVRELGATQSINVIGYASDINEAKRAWHEKKCYGVIEIPADYARKIGRGEQAVASFYCDMSLLLRYRQYLFSITDVQMNEALRITSQRLSQGGLITSTIEGLPVNSQANFLGDVTQGFASFVMPGIVVLILQQSMLLGITMIAGTARDRRRRNGGIDPLGYDAGPLATVLGKSLCYMMIYIPLAYYILEIIPYMFALPHVGTFWNFMPVVFVFLLATTFLGQTLQVFVRERESSLLVIVFTSVVFLFLSGLTWPRYAFNKFWYMISELIPSTLGIEALIRINSNGSTISHLGHYYWGLWALTGLYFVTALTLRYFAKEHGSHECQASPMSESHSDNERQRGESAEVGEV</sequence>
<keyword evidence="5 7" id="KW-0472">Membrane</keyword>